<dbReference type="GO" id="GO:0046872">
    <property type="term" value="F:metal ion binding"/>
    <property type="evidence" value="ECO:0007669"/>
    <property type="project" value="UniProtKB-KW"/>
</dbReference>
<evidence type="ECO:0000256" key="1">
    <source>
        <dbReference type="ARBA" id="ARBA00022679"/>
    </source>
</evidence>
<dbReference type="InterPro" id="IPR000123">
    <property type="entry name" value="Reverse_transcriptase_msDNA"/>
</dbReference>
<dbReference type="GO" id="GO:0003723">
    <property type="term" value="F:RNA binding"/>
    <property type="evidence" value="ECO:0007669"/>
    <property type="project" value="InterPro"/>
</dbReference>
<evidence type="ECO:0000256" key="3">
    <source>
        <dbReference type="ARBA" id="ARBA00022723"/>
    </source>
</evidence>
<evidence type="ECO:0000256" key="2">
    <source>
        <dbReference type="ARBA" id="ARBA00022695"/>
    </source>
</evidence>
<feature type="domain" description="Reverse transcriptase" evidence="6">
    <location>
        <begin position="49"/>
        <end position="223"/>
    </location>
</feature>
<evidence type="ECO:0000313" key="7">
    <source>
        <dbReference type="EMBL" id="ROR83250.1"/>
    </source>
</evidence>
<sequence length="355" mass="38722">MTPRTSPASTLRSPRHLELYLGAPLSALEAIAADLAAGVGVEVVTLRSKGKAREITCPTDETVRNVHRRILSMMTPVQMDLPDMVTGYVRGRSSVSNAQAHAGGAFLQKFDLRDFFHHISSDAVATGLRDVGFQAEVAALLAGLTTCRGLLPAGFSTSPAMANLACRALDEDIAALADSLGLIVTRYADDLTFSGAQFFDVRSDIGVMVKAHSHVLNEEKTRTLKRGQPMYVTGLSVSENDRPRLPRPFKRKLRQELHYISVFGLAEHADRHGVKVEGLRFRLGGQLAYASAVEPDLVKYFEAHFPAAYRDVARARSPISDDKRRTRLAQLAARVAARSDPLAEMYEPTVTIAAL</sequence>
<accession>A0A3N2C765</accession>
<evidence type="ECO:0000256" key="5">
    <source>
        <dbReference type="ARBA" id="ARBA00022918"/>
    </source>
</evidence>
<keyword evidence="4" id="KW-0460">Magnesium</keyword>
<dbReference type="EMBL" id="RKHL01000001">
    <property type="protein sequence ID" value="ROR83250.1"/>
    <property type="molecule type" value="Genomic_DNA"/>
</dbReference>
<evidence type="ECO:0000259" key="6">
    <source>
        <dbReference type="Pfam" id="PF00078"/>
    </source>
</evidence>
<name>A0A3N2C765_9MICO</name>
<keyword evidence="8" id="KW-1185">Reference proteome</keyword>
<dbReference type="Pfam" id="PF00078">
    <property type="entry name" value="RVT_1"/>
    <property type="match status" value="1"/>
</dbReference>
<comment type="caution">
    <text evidence="7">The sequence shown here is derived from an EMBL/GenBank/DDBJ whole genome shotgun (WGS) entry which is preliminary data.</text>
</comment>
<dbReference type="PRINTS" id="PR00866">
    <property type="entry name" value="RNADNAPOLMS"/>
</dbReference>
<dbReference type="Proteomes" id="UP000266915">
    <property type="component" value="Unassembled WGS sequence"/>
</dbReference>
<dbReference type="InterPro" id="IPR000477">
    <property type="entry name" value="RT_dom"/>
</dbReference>
<organism evidence="7 8">
    <name type="scientific">Plantibacter flavus</name>
    <dbReference type="NCBI Taxonomy" id="150123"/>
    <lineage>
        <taxon>Bacteria</taxon>
        <taxon>Bacillati</taxon>
        <taxon>Actinomycetota</taxon>
        <taxon>Actinomycetes</taxon>
        <taxon>Micrococcales</taxon>
        <taxon>Microbacteriaceae</taxon>
        <taxon>Plantibacter</taxon>
    </lineage>
</organism>
<keyword evidence="5 7" id="KW-0695">RNA-directed DNA polymerase</keyword>
<dbReference type="GO" id="GO:0003964">
    <property type="term" value="F:RNA-directed DNA polymerase activity"/>
    <property type="evidence" value="ECO:0007669"/>
    <property type="project" value="UniProtKB-KW"/>
</dbReference>
<dbReference type="CDD" id="cd03487">
    <property type="entry name" value="RT_Bac_retron_II"/>
    <property type="match status" value="1"/>
</dbReference>
<keyword evidence="3" id="KW-0479">Metal-binding</keyword>
<evidence type="ECO:0000256" key="4">
    <source>
        <dbReference type="ARBA" id="ARBA00022842"/>
    </source>
</evidence>
<keyword evidence="2" id="KW-0548">Nucleotidyltransferase</keyword>
<evidence type="ECO:0000313" key="8">
    <source>
        <dbReference type="Proteomes" id="UP000266915"/>
    </source>
</evidence>
<keyword evidence="1" id="KW-0808">Transferase</keyword>
<protein>
    <submittedName>
        <fullName evidence="7">Reverse transcriptase (RNA-dependent DNA polymerase)</fullName>
    </submittedName>
</protein>
<dbReference type="RefSeq" id="WP_085511113.1">
    <property type="nucleotide sequence ID" value="NZ_FXAP01000002.1"/>
</dbReference>
<reference evidence="7 8" key="1">
    <citation type="submission" date="2018-11" db="EMBL/GenBank/DDBJ databases">
        <title>Sequencing the genomes of 1000 actinobacteria strains.</title>
        <authorList>
            <person name="Klenk H.-P."/>
        </authorList>
    </citation>
    <scope>NUCLEOTIDE SEQUENCE [LARGE SCALE GENOMIC DNA]</scope>
    <source>
        <strain evidence="7 8">DSM 14012</strain>
    </source>
</reference>
<dbReference type="AlphaFoldDB" id="A0A3N2C765"/>
<proteinExistence type="predicted"/>
<gene>
    <name evidence="7" type="ORF">EDD42_3360</name>
</gene>